<evidence type="ECO:0000256" key="5">
    <source>
        <dbReference type="ARBA" id="ARBA00022884"/>
    </source>
</evidence>
<feature type="compositionally biased region" description="Basic and acidic residues" evidence="8">
    <location>
        <begin position="401"/>
        <end position="450"/>
    </location>
</feature>
<dbReference type="WBParaSite" id="SSLN_0000143801-mRNA-1">
    <property type="protein sequence ID" value="SSLN_0000143801-mRNA-1"/>
    <property type="gene ID" value="SSLN_0000143801"/>
</dbReference>
<accession>A0A183SAY6</accession>
<evidence type="ECO:0000256" key="2">
    <source>
        <dbReference type="ARBA" id="ARBA00022603"/>
    </source>
</evidence>
<dbReference type="Gene3D" id="3.40.50.150">
    <property type="entry name" value="Vaccinia Virus protein VP39"/>
    <property type="match status" value="1"/>
</dbReference>
<comment type="catalytic activity">
    <reaction evidence="7">
        <text>a 5'-end (5'-triphosphoguanosine)-ribonucleoside in mRNA + S-adenosyl-L-methionine = a 5'-end (N(7)-methyl 5'-triphosphoguanosine)-ribonucleoside in mRNA + S-adenosyl-L-homocysteine</text>
        <dbReference type="Rhea" id="RHEA:67008"/>
        <dbReference type="Rhea" id="RHEA-COMP:17166"/>
        <dbReference type="Rhea" id="RHEA-COMP:17167"/>
        <dbReference type="ChEBI" id="CHEBI:57856"/>
        <dbReference type="ChEBI" id="CHEBI:59789"/>
        <dbReference type="ChEBI" id="CHEBI:156461"/>
        <dbReference type="ChEBI" id="CHEBI:167617"/>
        <dbReference type="EC" id="2.1.1.56"/>
    </reaction>
</comment>
<keyword evidence="5" id="KW-0694">RNA-binding</keyword>
<dbReference type="SUPFAM" id="SSF53335">
    <property type="entry name" value="S-adenosyl-L-methionine-dependent methyltransferases"/>
    <property type="match status" value="1"/>
</dbReference>
<evidence type="ECO:0000259" key="9">
    <source>
        <dbReference type="PROSITE" id="PS51562"/>
    </source>
</evidence>
<dbReference type="EC" id="2.1.1.56" evidence="1"/>
<feature type="compositionally biased region" description="Basic and acidic residues" evidence="8">
    <location>
        <begin position="322"/>
        <end position="331"/>
    </location>
</feature>
<keyword evidence="6" id="KW-0507">mRNA processing</keyword>
<dbReference type="InterPro" id="IPR039753">
    <property type="entry name" value="RG7MT1"/>
</dbReference>
<keyword evidence="4" id="KW-0949">S-adenosyl-L-methionine</keyword>
<reference evidence="10" key="1">
    <citation type="submission" date="2016-06" db="UniProtKB">
        <authorList>
            <consortium name="WormBaseParasite"/>
        </authorList>
    </citation>
    <scope>IDENTIFICATION</scope>
</reference>
<dbReference type="PANTHER" id="PTHR12189">
    <property type="entry name" value="MRNA GUANINE-7- METHYLTRANSFERASE"/>
    <property type="match status" value="1"/>
</dbReference>
<dbReference type="GO" id="GO:0005634">
    <property type="term" value="C:nucleus"/>
    <property type="evidence" value="ECO:0007669"/>
    <property type="project" value="TreeGrafter"/>
</dbReference>
<dbReference type="CDD" id="cd02440">
    <property type="entry name" value="AdoMet_MTases"/>
    <property type="match status" value="1"/>
</dbReference>
<dbReference type="PANTHER" id="PTHR12189:SF2">
    <property type="entry name" value="MRNA CAP GUANINE-N7 METHYLTRANSFERASE"/>
    <property type="match status" value="1"/>
</dbReference>
<evidence type="ECO:0000313" key="10">
    <source>
        <dbReference type="WBParaSite" id="SSLN_0000143801-mRNA-1"/>
    </source>
</evidence>
<feature type="compositionally biased region" description="Basic and acidic residues" evidence="8">
    <location>
        <begin position="494"/>
        <end position="520"/>
    </location>
</feature>
<proteinExistence type="predicted"/>
<evidence type="ECO:0000256" key="4">
    <source>
        <dbReference type="ARBA" id="ARBA00022691"/>
    </source>
</evidence>
<feature type="domain" description="MRNA cap 0 methyltransferase" evidence="9">
    <location>
        <begin position="47"/>
        <end position="323"/>
    </location>
</feature>
<keyword evidence="3" id="KW-0808">Transferase</keyword>
<dbReference type="InterPro" id="IPR004971">
    <property type="entry name" value="mRNA_G-N7_MeTrfase_dom"/>
</dbReference>
<feature type="compositionally biased region" description="Basic and acidic residues" evidence="8">
    <location>
        <begin position="341"/>
        <end position="361"/>
    </location>
</feature>
<keyword evidence="6" id="KW-0506">mRNA capping</keyword>
<dbReference type="GO" id="GO:0003723">
    <property type="term" value="F:RNA binding"/>
    <property type="evidence" value="ECO:0007669"/>
    <property type="project" value="UniProtKB-KW"/>
</dbReference>
<evidence type="ECO:0000256" key="8">
    <source>
        <dbReference type="SAM" id="MobiDB-lite"/>
    </source>
</evidence>
<organism evidence="10">
    <name type="scientific">Schistocephalus solidus</name>
    <name type="common">Tapeworm</name>
    <dbReference type="NCBI Taxonomy" id="70667"/>
    <lineage>
        <taxon>Eukaryota</taxon>
        <taxon>Metazoa</taxon>
        <taxon>Spiralia</taxon>
        <taxon>Lophotrochozoa</taxon>
        <taxon>Platyhelminthes</taxon>
        <taxon>Cestoda</taxon>
        <taxon>Eucestoda</taxon>
        <taxon>Diphyllobothriidea</taxon>
        <taxon>Diphyllobothriidae</taxon>
        <taxon>Schistocephalus</taxon>
    </lineage>
</organism>
<dbReference type="InterPro" id="IPR029063">
    <property type="entry name" value="SAM-dependent_MTases_sf"/>
</dbReference>
<evidence type="ECO:0000256" key="1">
    <source>
        <dbReference type="ARBA" id="ARBA00011926"/>
    </source>
</evidence>
<evidence type="ECO:0000256" key="6">
    <source>
        <dbReference type="ARBA" id="ARBA00023042"/>
    </source>
</evidence>
<evidence type="ECO:0000256" key="7">
    <source>
        <dbReference type="ARBA" id="ARBA00044712"/>
    </source>
</evidence>
<evidence type="ECO:0000256" key="3">
    <source>
        <dbReference type="ARBA" id="ARBA00022679"/>
    </source>
</evidence>
<dbReference type="PROSITE" id="PS51562">
    <property type="entry name" value="RNA_CAP0_MT"/>
    <property type="match status" value="1"/>
</dbReference>
<feature type="region of interest" description="Disordered" evidence="8">
    <location>
        <begin position="320"/>
        <end position="520"/>
    </location>
</feature>
<sequence>LMNTEGKESAATPACSHTISNSENVRAFYDANALDTSNISRESRSRSRIYFLRNLNNWVKSTLISAFLKKIRIENENKIVRVLDFCCGKGGDQMKWLKGGVSHVTFVDISSASIDVCKDRYYTLRARNRHRQIFSAEFIVHDCTTPIDFSEKFDLVSCQFSLHYAFESYSQARSMLQNISSALNGNGFFIATLPNAYELVRRYNEVKMSAEGPITFGNSVYSIKFNDNSSARDSDKLPLFGAGYTFQLEGVVDCPEYLVHPPLLKAMAAELNLSHLVGPLPFPKHLKYETQHHQESFHLLSVMDALETWTAPSQVQSYHSDCNIHTDDGYKRAVGRNRRSPSRDRSPIGWRSRDATTDRSENISPNRGAVGPSTHDSNVFSDRQSRPCEYSPDKNNSANDNDLKNTHSAQDRNRDGELPWQADRRDSVRPFRDRSPIERRPRDAPLDHSEALLPNRDLVGHSLHDSRASSDLRRRYSPENRQAVNENHLKHSHSSQDRNRDGASRYQAGRRDSVWRPDGCPDTRDDNRHIRSHWVAHSRLNTYNPSASSNHWPLAGSSEIGAYRHAEEAAKHRPAITSQPIGTISYPEWEVFSLYCIFAFRKTKG</sequence>
<dbReference type="Pfam" id="PF03291">
    <property type="entry name" value="mRNA_G-N7_MeTrfase"/>
    <property type="match status" value="1"/>
</dbReference>
<name>A0A183SAY6_SCHSO</name>
<protein>
    <recommendedName>
        <fullName evidence="1">mRNA (guanine-N(7))-methyltransferase</fullName>
        <ecNumber evidence="1">2.1.1.56</ecNumber>
    </recommendedName>
</protein>
<feature type="compositionally biased region" description="Basic and acidic residues" evidence="8">
    <location>
        <begin position="458"/>
        <end position="478"/>
    </location>
</feature>
<dbReference type="GO" id="GO:0004482">
    <property type="term" value="F:mRNA 5'-cap (guanine-N7-)-methyltransferase activity"/>
    <property type="evidence" value="ECO:0007669"/>
    <property type="project" value="UniProtKB-EC"/>
</dbReference>
<dbReference type="AlphaFoldDB" id="A0A183SAY6"/>
<keyword evidence="2" id="KW-0489">Methyltransferase</keyword>